<dbReference type="InterPro" id="IPR005119">
    <property type="entry name" value="LysR_subst-bd"/>
</dbReference>
<dbReference type="PROSITE" id="PS50931">
    <property type="entry name" value="HTH_LYSR"/>
    <property type="match status" value="1"/>
</dbReference>
<dbReference type="OrthoDB" id="7282659at2"/>
<evidence type="ECO:0000256" key="2">
    <source>
        <dbReference type="ARBA" id="ARBA00023015"/>
    </source>
</evidence>
<dbReference type="Gene3D" id="1.10.10.10">
    <property type="entry name" value="Winged helix-like DNA-binding domain superfamily/Winged helix DNA-binding domain"/>
    <property type="match status" value="1"/>
</dbReference>
<gene>
    <name evidence="6" type="ORF">GLUCOINTEAF2_0203203</name>
</gene>
<reference evidence="6 7" key="1">
    <citation type="submission" date="2015-07" db="EMBL/GenBank/DDBJ databases">
        <title>Draft Genome Sequence of Komagataeibacter intermedius Strain AF2, Isolated from Kombucha Tea.</title>
        <authorList>
            <person name="Santos R.A."/>
            <person name="Berretta A.A."/>
            <person name="Barud H.S."/>
            <person name="Ribeiro S.J."/>
            <person name="Gonzalez-Garcia L.N."/>
            <person name="Zucchi T.D."/>
            <person name="Goldman G.H."/>
            <person name="Riano-Pachon D.M."/>
        </authorList>
    </citation>
    <scope>NUCLEOTIDE SEQUENCE [LARGE SCALE GENOMIC DNA]</scope>
    <source>
        <strain evidence="6 7">AF2</strain>
    </source>
</reference>
<dbReference type="PANTHER" id="PTHR30346">
    <property type="entry name" value="TRANSCRIPTIONAL DUAL REGULATOR HCAR-RELATED"/>
    <property type="match status" value="1"/>
</dbReference>
<comment type="caution">
    <text evidence="6">The sequence shown here is derived from an EMBL/GenBank/DDBJ whole genome shotgun (WGS) entry which is preliminary data.</text>
</comment>
<organism evidence="6 7">
    <name type="scientific">Komagataeibacter intermedius AF2</name>
    <dbReference type="NCBI Taxonomy" id="1458464"/>
    <lineage>
        <taxon>Bacteria</taxon>
        <taxon>Pseudomonadati</taxon>
        <taxon>Pseudomonadota</taxon>
        <taxon>Alphaproteobacteria</taxon>
        <taxon>Acetobacterales</taxon>
        <taxon>Acetobacteraceae</taxon>
        <taxon>Komagataeibacter</taxon>
    </lineage>
</organism>
<dbReference type="RefSeq" id="WP_082084895.1">
    <property type="nucleotide sequence ID" value="NZ_JUFX02000224.1"/>
</dbReference>
<dbReference type="EMBL" id="JUFX02000224">
    <property type="protein sequence ID" value="KPH85816.1"/>
    <property type="molecule type" value="Genomic_DNA"/>
</dbReference>
<evidence type="ECO:0000256" key="3">
    <source>
        <dbReference type="ARBA" id="ARBA00023125"/>
    </source>
</evidence>
<dbReference type="InterPro" id="IPR000847">
    <property type="entry name" value="LysR_HTH_N"/>
</dbReference>
<dbReference type="Pfam" id="PF03466">
    <property type="entry name" value="LysR_substrate"/>
    <property type="match status" value="1"/>
</dbReference>
<dbReference type="InterPro" id="IPR036390">
    <property type="entry name" value="WH_DNA-bd_sf"/>
</dbReference>
<evidence type="ECO:0000313" key="7">
    <source>
        <dbReference type="Proteomes" id="UP000031553"/>
    </source>
</evidence>
<dbReference type="InterPro" id="IPR036388">
    <property type="entry name" value="WH-like_DNA-bd_sf"/>
</dbReference>
<comment type="similarity">
    <text evidence="1">Belongs to the LysR transcriptional regulatory family.</text>
</comment>
<dbReference type="GO" id="GO:0003677">
    <property type="term" value="F:DNA binding"/>
    <property type="evidence" value="ECO:0007669"/>
    <property type="project" value="UniProtKB-KW"/>
</dbReference>
<dbReference type="GO" id="GO:0003700">
    <property type="term" value="F:DNA-binding transcription factor activity"/>
    <property type="evidence" value="ECO:0007669"/>
    <property type="project" value="InterPro"/>
</dbReference>
<protein>
    <submittedName>
        <fullName evidence="6">Transcriptional regulator LysR</fullName>
    </submittedName>
</protein>
<dbReference type="PANTHER" id="PTHR30346:SF0">
    <property type="entry name" value="HCA OPERON TRANSCRIPTIONAL ACTIVATOR HCAR"/>
    <property type="match status" value="1"/>
</dbReference>
<dbReference type="SUPFAM" id="SSF53850">
    <property type="entry name" value="Periplasmic binding protein-like II"/>
    <property type="match status" value="1"/>
</dbReference>
<name>A0A0N0MDY0_9PROT</name>
<evidence type="ECO:0000256" key="1">
    <source>
        <dbReference type="ARBA" id="ARBA00009437"/>
    </source>
</evidence>
<accession>A0A0N0MDY0</accession>
<evidence type="ECO:0000259" key="5">
    <source>
        <dbReference type="PROSITE" id="PS50931"/>
    </source>
</evidence>
<feature type="domain" description="HTH lysR-type" evidence="5">
    <location>
        <begin position="8"/>
        <end position="65"/>
    </location>
</feature>
<dbReference type="GeneID" id="98314233"/>
<evidence type="ECO:0000313" key="6">
    <source>
        <dbReference type="EMBL" id="KPH85816.1"/>
    </source>
</evidence>
<proteinExistence type="inferred from homology"/>
<dbReference type="CDD" id="cd08414">
    <property type="entry name" value="PBP2_LTTR_aromatics_like"/>
    <property type="match status" value="1"/>
</dbReference>
<evidence type="ECO:0000256" key="4">
    <source>
        <dbReference type="ARBA" id="ARBA00023163"/>
    </source>
</evidence>
<dbReference type="Proteomes" id="UP000031553">
    <property type="component" value="Unassembled WGS sequence"/>
</dbReference>
<keyword evidence="3" id="KW-0238">DNA-binding</keyword>
<keyword evidence="4" id="KW-0804">Transcription</keyword>
<dbReference type="AlphaFoldDB" id="A0A0N0MDY0"/>
<dbReference type="PRINTS" id="PR00039">
    <property type="entry name" value="HTHLYSR"/>
</dbReference>
<dbReference type="GO" id="GO:0032993">
    <property type="term" value="C:protein-DNA complex"/>
    <property type="evidence" value="ECO:0007669"/>
    <property type="project" value="TreeGrafter"/>
</dbReference>
<keyword evidence="2" id="KW-0805">Transcription regulation</keyword>
<dbReference type="Pfam" id="PF00126">
    <property type="entry name" value="HTH_1"/>
    <property type="match status" value="1"/>
</dbReference>
<dbReference type="Gene3D" id="3.40.190.10">
    <property type="entry name" value="Periplasmic binding protein-like II"/>
    <property type="match status" value="2"/>
</dbReference>
<dbReference type="FunFam" id="1.10.10.10:FF:000001">
    <property type="entry name" value="LysR family transcriptional regulator"/>
    <property type="match status" value="1"/>
</dbReference>
<sequence length="297" mass="32487">MDEHLTSVSLRRLAVFLTVCETLHVARAAEKLDIAQPALSQQIKALEEALGAQLFHRRKRGIDLTSAGHACREAAQHLLKSHHNLIDGVRSIARGEMGQLVLGHVGSALAGRIFPNHLQRMKQHFPEVQITLAEKSISDLVTAVTKKDIDVALVRDLETVPSICSTRRYITEKLFVLLPENHPLASRTDLSIRAIHATPLIGFQDPDEVGIARIVQQIAEKNGLSLEPSWKVTNIGSIFGMVHAGFGLSIVAESVTALLPAGLSALPLSEPDAESTLFLLWNREQVSPALQKFIELS</sequence>
<dbReference type="SUPFAM" id="SSF46785">
    <property type="entry name" value="Winged helix' DNA-binding domain"/>
    <property type="match status" value="1"/>
</dbReference>